<gene>
    <name evidence="2" type="ORF">B0H17DRAFT_1139839</name>
</gene>
<dbReference type="AlphaFoldDB" id="A0AAD7D3A8"/>
<organism evidence="2 3">
    <name type="scientific">Mycena rosella</name>
    <name type="common">Pink bonnet</name>
    <name type="synonym">Agaricus rosellus</name>
    <dbReference type="NCBI Taxonomy" id="1033263"/>
    <lineage>
        <taxon>Eukaryota</taxon>
        <taxon>Fungi</taxon>
        <taxon>Dikarya</taxon>
        <taxon>Basidiomycota</taxon>
        <taxon>Agaricomycotina</taxon>
        <taxon>Agaricomycetes</taxon>
        <taxon>Agaricomycetidae</taxon>
        <taxon>Agaricales</taxon>
        <taxon>Marasmiineae</taxon>
        <taxon>Mycenaceae</taxon>
        <taxon>Mycena</taxon>
    </lineage>
</organism>
<keyword evidence="3" id="KW-1185">Reference proteome</keyword>
<proteinExistence type="predicted"/>
<sequence>MASAFILFTVFALNLASDVANHEYLSLPSVEDLAALRAIGKNLLTTGIRIHGYHFDAGRCGVHVSCPGVVRSTITDSSWIAPFYERGWGSTPDETFEKVGIVSCLGAHGYISGLSGLKMIKVKMIKVVDTCSRELHLENSWSARFISNEAVALSNTRMQYHWKDMVDGVIVTGVNSISSKGLRVEFLLFGEVDCQTNNTLYLKRPSLNLADELELELCLAFDRQLPNIAGALLTQDRPFGFTCGEFCVTTSGAAEIAAGSLSFRQGHDENAP</sequence>
<accession>A0AAD7D3A8</accession>
<evidence type="ECO:0000313" key="2">
    <source>
        <dbReference type="EMBL" id="KAJ7677198.1"/>
    </source>
</evidence>
<evidence type="ECO:0000256" key="1">
    <source>
        <dbReference type="SAM" id="SignalP"/>
    </source>
</evidence>
<evidence type="ECO:0000313" key="3">
    <source>
        <dbReference type="Proteomes" id="UP001221757"/>
    </source>
</evidence>
<feature type="signal peptide" evidence="1">
    <location>
        <begin position="1"/>
        <end position="16"/>
    </location>
</feature>
<comment type="caution">
    <text evidence="2">The sequence shown here is derived from an EMBL/GenBank/DDBJ whole genome shotgun (WGS) entry which is preliminary data.</text>
</comment>
<keyword evidence="1" id="KW-0732">Signal</keyword>
<name>A0AAD7D3A8_MYCRO</name>
<dbReference type="EMBL" id="JARKIE010000141">
    <property type="protein sequence ID" value="KAJ7677198.1"/>
    <property type="molecule type" value="Genomic_DNA"/>
</dbReference>
<feature type="chain" id="PRO_5042124613" evidence="1">
    <location>
        <begin position="17"/>
        <end position="272"/>
    </location>
</feature>
<dbReference type="Proteomes" id="UP001221757">
    <property type="component" value="Unassembled WGS sequence"/>
</dbReference>
<reference evidence="2" key="1">
    <citation type="submission" date="2023-03" db="EMBL/GenBank/DDBJ databases">
        <title>Massive genome expansion in bonnet fungi (Mycena s.s.) driven by repeated elements and novel gene families across ecological guilds.</title>
        <authorList>
            <consortium name="Lawrence Berkeley National Laboratory"/>
            <person name="Harder C.B."/>
            <person name="Miyauchi S."/>
            <person name="Viragh M."/>
            <person name="Kuo A."/>
            <person name="Thoen E."/>
            <person name="Andreopoulos B."/>
            <person name="Lu D."/>
            <person name="Skrede I."/>
            <person name="Drula E."/>
            <person name="Henrissat B."/>
            <person name="Morin E."/>
            <person name="Kohler A."/>
            <person name="Barry K."/>
            <person name="LaButti K."/>
            <person name="Morin E."/>
            <person name="Salamov A."/>
            <person name="Lipzen A."/>
            <person name="Mereny Z."/>
            <person name="Hegedus B."/>
            <person name="Baldrian P."/>
            <person name="Stursova M."/>
            <person name="Weitz H."/>
            <person name="Taylor A."/>
            <person name="Grigoriev I.V."/>
            <person name="Nagy L.G."/>
            <person name="Martin F."/>
            <person name="Kauserud H."/>
        </authorList>
    </citation>
    <scope>NUCLEOTIDE SEQUENCE</scope>
    <source>
        <strain evidence="2">CBHHK067</strain>
    </source>
</reference>
<protein>
    <submittedName>
        <fullName evidence="2">Uncharacterized protein</fullName>
    </submittedName>
</protein>